<dbReference type="InterPro" id="IPR015947">
    <property type="entry name" value="PUA-like_sf"/>
</dbReference>
<evidence type="ECO:0000313" key="2">
    <source>
        <dbReference type="Proteomes" id="UP000283701"/>
    </source>
</evidence>
<organism evidence="1 2">
    <name type="scientific">Roseburia inulinivorans</name>
    <dbReference type="NCBI Taxonomy" id="360807"/>
    <lineage>
        <taxon>Bacteria</taxon>
        <taxon>Bacillati</taxon>
        <taxon>Bacillota</taxon>
        <taxon>Clostridia</taxon>
        <taxon>Lachnospirales</taxon>
        <taxon>Lachnospiraceae</taxon>
        <taxon>Roseburia</taxon>
    </lineage>
</organism>
<reference evidence="1 2" key="1">
    <citation type="submission" date="2018-08" db="EMBL/GenBank/DDBJ databases">
        <title>A genome reference for cultivated species of the human gut microbiota.</title>
        <authorList>
            <person name="Zou Y."/>
            <person name="Xue W."/>
            <person name="Luo G."/>
        </authorList>
    </citation>
    <scope>NUCLEOTIDE SEQUENCE [LARGE SCALE GENOMIC DNA]</scope>
    <source>
        <strain evidence="1 2">AM23-23AC</strain>
    </source>
</reference>
<dbReference type="EMBL" id="QRHP01000007">
    <property type="protein sequence ID" value="RHF84473.1"/>
    <property type="molecule type" value="Genomic_DNA"/>
</dbReference>
<name>A0A3R6GL15_9FIRM</name>
<gene>
    <name evidence="1" type="ORF">DW654_07840</name>
</gene>
<evidence type="ECO:0000313" key="1">
    <source>
        <dbReference type="EMBL" id="RHF84473.1"/>
    </source>
</evidence>
<protein>
    <recommendedName>
        <fullName evidence="3">ASCH domain-containing protein</fullName>
    </recommendedName>
</protein>
<dbReference type="Proteomes" id="UP000283701">
    <property type="component" value="Unassembled WGS sequence"/>
</dbReference>
<dbReference type="RefSeq" id="WP_118202950.1">
    <property type="nucleotide sequence ID" value="NZ_QRHP01000007.1"/>
</dbReference>
<accession>A0A3R6GL15</accession>
<sequence>MRTMLLSFKPEWYNKIMDGSKLFEYRRTFPNEEIMAYMYVSSPVKMIVGRIHLGKRIDINTWKEQYKADKEVCERIDDFLTRHTYAMPVLSFQMTKEIELEILRKFNPNFVCPQMYYYLDNYPELFDFVRKNATDIGELHINSFVNIEKDEICRKQY</sequence>
<proteinExistence type="predicted"/>
<dbReference type="SUPFAM" id="SSF88697">
    <property type="entry name" value="PUA domain-like"/>
    <property type="match status" value="1"/>
</dbReference>
<evidence type="ECO:0008006" key="3">
    <source>
        <dbReference type="Google" id="ProtNLM"/>
    </source>
</evidence>
<dbReference type="AlphaFoldDB" id="A0A3R6GL15"/>
<comment type="caution">
    <text evidence="1">The sequence shown here is derived from an EMBL/GenBank/DDBJ whole genome shotgun (WGS) entry which is preliminary data.</text>
</comment>